<dbReference type="EMBL" id="MRTJ01000001">
    <property type="protein sequence ID" value="OMF16457.1"/>
    <property type="molecule type" value="Genomic_DNA"/>
</dbReference>
<gene>
    <name evidence="3" type="ORF">BK131_00120</name>
</gene>
<dbReference type="AlphaFoldDB" id="A0A1R1C358"/>
<proteinExistence type="predicted"/>
<dbReference type="Gene3D" id="1.10.4190.10">
    <property type="entry name" value="Urease accessory protein UreF"/>
    <property type="match status" value="1"/>
</dbReference>
<protein>
    <recommendedName>
        <fullName evidence="5">Urease accessory protein UreF</fullName>
    </recommendedName>
</protein>
<evidence type="ECO:0000313" key="4">
    <source>
        <dbReference type="Proteomes" id="UP000187134"/>
    </source>
</evidence>
<dbReference type="GO" id="GO:0016151">
    <property type="term" value="F:nickel cation binding"/>
    <property type="evidence" value="ECO:0007669"/>
    <property type="project" value="InterPro"/>
</dbReference>
<dbReference type="Pfam" id="PF01730">
    <property type="entry name" value="UreF"/>
    <property type="match status" value="1"/>
</dbReference>
<dbReference type="PIRSF" id="PIRSF009467">
    <property type="entry name" value="Ureas_acces_UreF"/>
    <property type="match status" value="1"/>
</dbReference>
<reference evidence="3 4" key="1">
    <citation type="submission" date="2016-11" db="EMBL/GenBank/DDBJ databases">
        <title>Paenibacillus species isolates.</title>
        <authorList>
            <person name="Beno S.M."/>
        </authorList>
    </citation>
    <scope>NUCLEOTIDE SEQUENCE [LARGE SCALE GENOMIC DNA]</scope>
    <source>
        <strain evidence="3 4">FSL H8-0246</strain>
    </source>
</reference>
<sequence>MIVNRGNKLLDYVKLLDSSIQVGGFTHSFGMDIHIKEGTIRNAEDLESFMRCQLHPSIVRLEGMAIKGIYTAADHKDTWRIALIDKLVHVQRTPGDLREEAATMGKRLIRLARALHPWIDFSQLEQTFAKYDSVGCLSTVHAWINHHLDIPVEAAVLGYLHSAMNACITEASKVIPLNTDTTKDLTVRLAADLENEWNTVSASAADGLAQPTSMSMKSFFPSFHMLGAGLHAYRA</sequence>
<dbReference type="InterPro" id="IPR038277">
    <property type="entry name" value="UreF_sf"/>
</dbReference>
<evidence type="ECO:0000256" key="2">
    <source>
        <dbReference type="ARBA" id="ARBA00023186"/>
    </source>
</evidence>
<dbReference type="PANTHER" id="PTHR33620">
    <property type="entry name" value="UREASE ACCESSORY PROTEIN F"/>
    <property type="match status" value="1"/>
</dbReference>
<accession>A0A1R1C358</accession>
<keyword evidence="2" id="KW-0143">Chaperone</keyword>
<evidence type="ECO:0008006" key="5">
    <source>
        <dbReference type="Google" id="ProtNLM"/>
    </source>
</evidence>
<evidence type="ECO:0000256" key="1">
    <source>
        <dbReference type="ARBA" id="ARBA00022988"/>
    </source>
</evidence>
<organism evidence="3 4">
    <name type="scientific">Paenibacillus amylolyticus</name>
    <dbReference type="NCBI Taxonomy" id="1451"/>
    <lineage>
        <taxon>Bacteria</taxon>
        <taxon>Bacillati</taxon>
        <taxon>Bacillota</taxon>
        <taxon>Bacilli</taxon>
        <taxon>Bacillales</taxon>
        <taxon>Paenibacillaceae</taxon>
        <taxon>Paenibacillus</taxon>
    </lineage>
</organism>
<name>A0A1R1C358_PAEAM</name>
<evidence type="ECO:0000313" key="3">
    <source>
        <dbReference type="EMBL" id="OMF16457.1"/>
    </source>
</evidence>
<dbReference type="PANTHER" id="PTHR33620:SF1">
    <property type="entry name" value="UREASE ACCESSORY PROTEIN F"/>
    <property type="match status" value="1"/>
</dbReference>
<dbReference type="InterPro" id="IPR002639">
    <property type="entry name" value="UreF"/>
</dbReference>
<dbReference type="Proteomes" id="UP000187134">
    <property type="component" value="Unassembled WGS sequence"/>
</dbReference>
<comment type="caution">
    <text evidence="3">The sequence shown here is derived from an EMBL/GenBank/DDBJ whole genome shotgun (WGS) entry which is preliminary data.</text>
</comment>
<keyword evidence="1" id="KW-0996">Nickel insertion</keyword>